<gene>
    <name evidence="1" type="ORF">ACFO4O_10630</name>
</gene>
<sequence>MKLAQKLSNMPVVLMKIIMPKGKSIGMAEIKASNKPNPLFDSIKNAKK</sequence>
<dbReference type="EMBL" id="JBHSGU010000002">
    <property type="protein sequence ID" value="MFC4700616.1"/>
    <property type="molecule type" value="Genomic_DNA"/>
</dbReference>
<proteinExistence type="predicted"/>
<accession>A0ABV9LVR5</accession>
<protein>
    <submittedName>
        <fullName evidence="1">Uncharacterized protein</fullName>
    </submittedName>
</protein>
<organism evidence="1 2">
    <name type="scientific">Glaciecola siphonariae</name>
    <dbReference type="NCBI Taxonomy" id="521012"/>
    <lineage>
        <taxon>Bacteria</taxon>
        <taxon>Pseudomonadati</taxon>
        <taxon>Pseudomonadota</taxon>
        <taxon>Gammaproteobacteria</taxon>
        <taxon>Alteromonadales</taxon>
        <taxon>Alteromonadaceae</taxon>
        <taxon>Glaciecola</taxon>
    </lineage>
</organism>
<evidence type="ECO:0000313" key="1">
    <source>
        <dbReference type="EMBL" id="MFC4700616.1"/>
    </source>
</evidence>
<reference evidence="2" key="1">
    <citation type="journal article" date="2019" name="Int. J. Syst. Evol. Microbiol.">
        <title>The Global Catalogue of Microorganisms (GCM) 10K type strain sequencing project: providing services to taxonomists for standard genome sequencing and annotation.</title>
        <authorList>
            <consortium name="The Broad Institute Genomics Platform"/>
            <consortium name="The Broad Institute Genome Sequencing Center for Infectious Disease"/>
            <person name="Wu L."/>
            <person name="Ma J."/>
        </authorList>
    </citation>
    <scope>NUCLEOTIDE SEQUENCE [LARGE SCALE GENOMIC DNA]</scope>
    <source>
        <strain evidence="2">KACC 12507</strain>
    </source>
</reference>
<name>A0ABV9LVR5_9ALTE</name>
<dbReference type="RefSeq" id="WP_382408168.1">
    <property type="nucleotide sequence ID" value="NZ_JBHSGU010000002.1"/>
</dbReference>
<evidence type="ECO:0000313" key="2">
    <source>
        <dbReference type="Proteomes" id="UP001595897"/>
    </source>
</evidence>
<keyword evidence="2" id="KW-1185">Reference proteome</keyword>
<comment type="caution">
    <text evidence="1">The sequence shown here is derived from an EMBL/GenBank/DDBJ whole genome shotgun (WGS) entry which is preliminary data.</text>
</comment>
<dbReference type="Proteomes" id="UP001595897">
    <property type="component" value="Unassembled WGS sequence"/>
</dbReference>